<dbReference type="SUPFAM" id="SSF52218">
    <property type="entry name" value="Flavoproteins"/>
    <property type="match status" value="1"/>
</dbReference>
<name>A0AA43XJJ5_9CLOT</name>
<keyword evidence="4" id="KW-1185">Reference proteome</keyword>
<dbReference type="Gene3D" id="3.40.50.360">
    <property type="match status" value="1"/>
</dbReference>
<dbReference type="InterPro" id="IPR052200">
    <property type="entry name" value="Protoporphyrinogen_IX_DH"/>
</dbReference>
<feature type="region of interest" description="Disordered" evidence="1">
    <location>
        <begin position="193"/>
        <end position="219"/>
    </location>
</feature>
<gene>
    <name evidence="3" type="ORF">ISALK_05890</name>
</gene>
<protein>
    <recommendedName>
        <fullName evidence="2">Flavodoxin-like domain-containing protein</fullName>
    </recommendedName>
</protein>
<dbReference type="GO" id="GO:0070819">
    <property type="term" value="F:menaquinone-dependent protoporphyrinogen oxidase activity"/>
    <property type="evidence" value="ECO:0007669"/>
    <property type="project" value="TreeGrafter"/>
</dbReference>
<evidence type="ECO:0000259" key="2">
    <source>
        <dbReference type="PROSITE" id="PS50902"/>
    </source>
</evidence>
<dbReference type="Pfam" id="PF12724">
    <property type="entry name" value="Flavodoxin_5"/>
    <property type="match status" value="1"/>
</dbReference>
<dbReference type="GO" id="GO:0010181">
    <property type="term" value="F:FMN binding"/>
    <property type="evidence" value="ECO:0007669"/>
    <property type="project" value="InterPro"/>
</dbReference>
<dbReference type="AlphaFoldDB" id="A0AA43XJJ5"/>
<accession>A0AA43XJJ5</accession>
<comment type="caution">
    <text evidence="3">The sequence shown here is derived from an EMBL/GenBank/DDBJ whole genome shotgun (WGS) entry which is preliminary data.</text>
</comment>
<dbReference type="InterPro" id="IPR029039">
    <property type="entry name" value="Flavoprotein-like_sf"/>
</dbReference>
<proteinExistence type="predicted"/>
<dbReference type="PANTHER" id="PTHR38030">
    <property type="entry name" value="PROTOPORPHYRINOGEN IX DEHYDROGENASE [MENAQUINONE]"/>
    <property type="match status" value="1"/>
</dbReference>
<evidence type="ECO:0000256" key="1">
    <source>
        <dbReference type="SAM" id="MobiDB-lite"/>
    </source>
</evidence>
<feature type="domain" description="Flavodoxin-like" evidence="2">
    <location>
        <begin position="37"/>
        <end position="193"/>
    </location>
</feature>
<dbReference type="GO" id="GO:0016651">
    <property type="term" value="F:oxidoreductase activity, acting on NAD(P)H"/>
    <property type="evidence" value="ECO:0007669"/>
    <property type="project" value="UniProtKB-ARBA"/>
</dbReference>
<dbReference type="EMBL" id="SUMG01000005">
    <property type="protein sequence ID" value="NBG88028.1"/>
    <property type="molecule type" value="Genomic_DNA"/>
</dbReference>
<dbReference type="PROSITE" id="PS50902">
    <property type="entry name" value="FLAVODOXIN_LIKE"/>
    <property type="match status" value="1"/>
</dbReference>
<dbReference type="Proteomes" id="UP000449710">
    <property type="component" value="Unassembled WGS sequence"/>
</dbReference>
<evidence type="ECO:0000313" key="3">
    <source>
        <dbReference type="EMBL" id="NBG88028.1"/>
    </source>
</evidence>
<dbReference type="InterPro" id="IPR008254">
    <property type="entry name" value="Flavodoxin/NO_synth"/>
</dbReference>
<evidence type="ECO:0000313" key="4">
    <source>
        <dbReference type="Proteomes" id="UP000449710"/>
    </source>
</evidence>
<organism evidence="3 4">
    <name type="scientific">Isachenkonia alkalipeptolytica</name>
    <dbReference type="NCBI Taxonomy" id="2565777"/>
    <lineage>
        <taxon>Bacteria</taxon>
        <taxon>Bacillati</taxon>
        <taxon>Bacillota</taxon>
        <taxon>Clostridia</taxon>
        <taxon>Eubacteriales</taxon>
        <taxon>Clostridiaceae</taxon>
        <taxon>Isachenkonia</taxon>
    </lineage>
</organism>
<reference evidence="3 4" key="1">
    <citation type="submission" date="2019-04" db="EMBL/GenBank/DDBJ databases">
        <title>Isachenkonia alkalipeptolytica gen. nov. sp. nov. a new anaerobic, alkiliphilic organothrophic bacterium capable to reduce synthesized ferrihydrite isolated from a soda lake.</title>
        <authorList>
            <person name="Toshchakov S.V."/>
            <person name="Zavarzina D.G."/>
            <person name="Zhilina T.N."/>
            <person name="Kostrikina N.A."/>
            <person name="Kublanov I.V."/>
        </authorList>
    </citation>
    <scope>NUCLEOTIDE SEQUENCE [LARGE SCALE GENOMIC DNA]</scope>
    <source>
        <strain evidence="3 4">Z-1701</strain>
    </source>
</reference>
<dbReference type="InterPro" id="IPR026816">
    <property type="entry name" value="Flavodoxin_dom"/>
</dbReference>
<sequence length="219" mass="25104">MKICFQRGFFGINNTTTKEIIGYKAVILRAGGIFMKTLIAYRTKYGTTRKAAEKIAKRLPGEVDLLDLKEEKVSDVCIYDVILIGASVYGGNIQREVRSFFDQHREDLIVRPYGLFIAAGNTLEVERNYRVYVGKTIYDYAKIKEHIGYSYDFSKMNFFEKTIIKKVSKITEDTENLDMEGIDRIVQWVKEIESGKGKPTEEKAPEEGKAPEKEDLLTE</sequence>
<dbReference type="GO" id="GO:0006783">
    <property type="term" value="P:heme biosynthetic process"/>
    <property type="evidence" value="ECO:0007669"/>
    <property type="project" value="TreeGrafter"/>
</dbReference>
<dbReference type="PANTHER" id="PTHR38030:SF2">
    <property type="entry name" value="PROTOPORPHYRINOGEN IX DEHYDROGENASE [QUINONE]"/>
    <property type="match status" value="1"/>
</dbReference>